<evidence type="ECO:0000313" key="2">
    <source>
        <dbReference type="EMBL" id="SEP71470.1"/>
    </source>
</evidence>
<gene>
    <name evidence="2" type="ORF">SAMN04489841_0346</name>
</gene>
<dbReference type="EMBL" id="FOFD01000001">
    <property type="protein sequence ID" value="SEP71470.1"/>
    <property type="molecule type" value="Genomic_DNA"/>
</dbReference>
<protein>
    <submittedName>
        <fullName evidence="2">Uncharacterized protein</fullName>
    </submittedName>
</protein>
<accession>A0A1H9A455</accession>
<name>A0A1H9A455_9EURY</name>
<organism evidence="2 3">
    <name type="scientific">Natrinema salaciae</name>
    <dbReference type="NCBI Taxonomy" id="1186196"/>
    <lineage>
        <taxon>Archaea</taxon>
        <taxon>Methanobacteriati</taxon>
        <taxon>Methanobacteriota</taxon>
        <taxon>Stenosarchaea group</taxon>
        <taxon>Halobacteria</taxon>
        <taxon>Halobacteriales</taxon>
        <taxon>Natrialbaceae</taxon>
        <taxon>Natrinema</taxon>
    </lineage>
</organism>
<feature type="transmembrane region" description="Helical" evidence="1">
    <location>
        <begin position="52"/>
        <end position="73"/>
    </location>
</feature>
<keyword evidence="1" id="KW-1133">Transmembrane helix</keyword>
<dbReference type="Proteomes" id="UP000199114">
    <property type="component" value="Unassembled WGS sequence"/>
</dbReference>
<evidence type="ECO:0000313" key="3">
    <source>
        <dbReference type="Proteomes" id="UP000199114"/>
    </source>
</evidence>
<sequence length="82" mass="9000">MIQIELSEGAKNGIAILLLPLSTLVLLTNEVLYQLSLLADADPGIIDEVAPVIGWVVLVSAVAYLLVGLRRYLPVVDFRERR</sequence>
<reference evidence="3" key="1">
    <citation type="submission" date="2016-10" db="EMBL/GenBank/DDBJ databases">
        <authorList>
            <person name="Varghese N."/>
            <person name="Submissions S."/>
        </authorList>
    </citation>
    <scope>NUCLEOTIDE SEQUENCE [LARGE SCALE GENOMIC DNA]</scope>
    <source>
        <strain evidence="3">DSM 25055</strain>
    </source>
</reference>
<dbReference type="RefSeq" id="WP_090612275.1">
    <property type="nucleotide sequence ID" value="NZ_FOFD01000001.1"/>
</dbReference>
<proteinExistence type="predicted"/>
<keyword evidence="1" id="KW-0472">Membrane</keyword>
<keyword evidence="3" id="KW-1185">Reference proteome</keyword>
<dbReference type="AlphaFoldDB" id="A0A1H9A455"/>
<dbReference type="STRING" id="1186196.SAMN04489841_0346"/>
<evidence type="ECO:0000256" key="1">
    <source>
        <dbReference type="SAM" id="Phobius"/>
    </source>
</evidence>
<feature type="transmembrane region" description="Helical" evidence="1">
    <location>
        <begin position="12"/>
        <end position="32"/>
    </location>
</feature>
<keyword evidence="1" id="KW-0812">Transmembrane</keyword>